<comment type="catalytic activity">
    <reaction evidence="1 5">
        <text>S-ubiquitinyl-[E2 ubiquitin-conjugating enzyme]-L-cysteine + [acceptor protein]-L-lysine = [E2 ubiquitin-conjugating enzyme]-L-cysteine + N(6)-ubiquitinyl-[acceptor protein]-L-lysine.</text>
        <dbReference type="EC" id="2.3.2.27"/>
    </reaction>
</comment>
<evidence type="ECO:0000256" key="5">
    <source>
        <dbReference type="RuleBase" id="RU369093"/>
    </source>
</evidence>
<dbReference type="Gene3D" id="1.25.10.10">
    <property type="entry name" value="Leucine-rich Repeat Variant"/>
    <property type="match status" value="1"/>
</dbReference>
<dbReference type="InParanoid" id="A0A200Q782"/>
<dbReference type="CDD" id="cd16664">
    <property type="entry name" value="RING-Ubox_PUB"/>
    <property type="match status" value="1"/>
</dbReference>
<dbReference type="Pfam" id="PF25598">
    <property type="entry name" value="ARM_PUB"/>
    <property type="match status" value="1"/>
</dbReference>
<dbReference type="EMBL" id="MVGT01002856">
    <property type="protein sequence ID" value="OVA06333.1"/>
    <property type="molecule type" value="Genomic_DNA"/>
</dbReference>
<dbReference type="PROSITE" id="PS51698">
    <property type="entry name" value="U_BOX"/>
    <property type="match status" value="1"/>
</dbReference>
<dbReference type="OMA" id="VAQEFME"/>
<evidence type="ECO:0000259" key="6">
    <source>
        <dbReference type="PROSITE" id="PS51698"/>
    </source>
</evidence>
<dbReference type="UniPathway" id="UPA00143"/>
<proteinExistence type="predicted"/>
<feature type="domain" description="U-box" evidence="6">
    <location>
        <begin position="5"/>
        <end position="80"/>
    </location>
</feature>
<dbReference type="SUPFAM" id="SSF48371">
    <property type="entry name" value="ARM repeat"/>
    <property type="match status" value="1"/>
</dbReference>
<dbReference type="SMART" id="SM00504">
    <property type="entry name" value="Ubox"/>
    <property type="match status" value="1"/>
</dbReference>
<dbReference type="InterPro" id="IPR058678">
    <property type="entry name" value="ARM_PUB"/>
</dbReference>
<comment type="pathway">
    <text evidence="2 5">Protein modification; protein ubiquitination.</text>
</comment>
<dbReference type="InterPro" id="IPR045185">
    <property type="entry name" value="PUB22/23/24-like"/>
</dbReference>
<dbReference type="PANTHER" id="PTHR22849">
    <property type="entry name" value="WDSAM1 PROTEIN"/>
    <property type="match status" value="1"/>
</dbReference>
<dbReference type="EC" id="2.3.2.27" evidence="5"/>
<dbReference type="InterPro" id="IPR013083">
    <property type="entry name" value="Znf_RING/FYVE/PHD"/>
</dbReference>
<dbReference type="PANTHER" id="PTHR22849:SF164">
    <property type="entry name" value="U-BOX DOMAIN-CONTAINING PROTEIN"/>
    <property type="match status" value="1"/>
</dbReference>
<keyword evidence="3 5" id="KW-0808">Transferase</keyword>
<reference evidence="7 8" key="1">
    <citation type="journal article" date="2017" name="Mol. Plant">
        <title>The Genome of Medicinal Plant Macleaya cordata Provides New Insights into Benzylisoquinoline Alkaloids Metabolism.</title>
        <authorList>
            <person name="Liu X."/>
            <person name="Liu Y."/>
            <person name="Huang P."/>
            <person name="Ma Y."/>
            <person name="Qing Z."/>
            <person name="Tang Q."/>
            <person name="Cao H."/>
            <person name="Cheng P."/>
            <person name="Zheng Y."/>
            <person name="Yuan Z."/>
            <person name="Zhou Y."/>
            <person name="Liu J."/>
            <person name="Tang Z."/>
            <person name="Zhuo Y."/>
            <person name="Zhang Y."/>
            <person name="Yu L."/>
            <person name="Huang J."/>
            <person name="Yang P."/>
            <person name="Peng Q."/>
            <person name="Zhang J."/>
            <person name="Jiang W."/>
            <person name="Zhang Z."/>
            <person name="Lin K."/>
            <person name="Ro D.K."/>
            <person name="Chen X."/>
            <person name="Xiong X."/>
            <person name="Shang Y."/>
            <person name="Huang S."/>
            <person name="Zeng J."/>
        </authorList>
    </citation>
    <scope>NUCLEOTIDE SEQUENCE [LARGE SCALE GENOMIC DNA]</scope>
    <source>
        <strain evidence="8">cv. BLH2017</strain>
        <tissue evidence="7">Root</tissue>
    </source>
</reference>
<comment type="caution">
    <text evidence="7">The sequence shown here is derived from an EMBL/GenBank/DDBJ whole genome shotgun (WGS) entry which is preliminary data.</text>
</comment>
<accession>A0A200Q782</accession>
<dbReference type="GO" id="GO:0061630">
    <property type="term" value="F:ubiquitin protein ligase activity"/>
    <property type="evidence" value="ECO:0007669"/>
    <property type="project" value="UniProtKB-UniRule"/>
</dbReference>
<organism evidence="7 8">
    <name type="scientific">Macleaya cordata</name>
    <name type="common">Five-seeded plume-poppy</name>
    <name type="synonym">Bocconia cordata</name>
    <dbReference type="NCBI Taxonomy" id="56857"/>
    <lineage>
        <taxon>Eukaryota</taxon>
        <taxon>Viridiplantae</taxon>
        <taxon>Streptophyta</taxon>
        <taxon>Embryophyta</taxon>
        <taxon>Tracheophyta</taxon>
        <taxon>Spermatophyta</taxon>
        <taxon>Magnoliopsida</taxon>
        <taxon>Ranunculales</taxon>
        <taxon>Papaveraceae</taxon>
        <taxon>Papaveroideae</taxon>
        <taxon>Macleaya</taxon>
    </lineage>
</organism>
<evidence type="ECO:0000313" key="8">
    <source>
        <dbReference type="Proteomes" id="UP000195402"/>
    </source>
</evidence>
<sequence>MDGPDVPPFFICPISLQIMKDPVTISTGMTYDRDSIQKWILTYNNKSCPVTKQPLTDQNLTPNSTLLRLIESWSIINNNNNNRAKSSKKIDDPPSKPASDFSFLLQKIIEDHDHQVSTDEPNSQINFLRKIKVLVQENDNNGVYIQETHVMSLVVNLITKSTDDELERKSTLKDLCYDCSSGDVGQSTPRTIPLTPYMGFTGGGSTQHTLDSCSHAGPHNEKFKIVEEAMTVLYLIKPSTETLKKISEDKNGLLIKSLSLIIQHGSYQARIEAALLLKSIFKVVDDNYKADLQIDLFEGITEILKDQNSSQATKVVLSILIQVLQFPKNGIKAVKVGVVWVLVELLAESREKRNIEIMLSVLEQLCRTAEGRSAFLAHPASVAAVSSKILMVSQIANEKAVKILVLICRFCKNSWVVQELMEMGCVAKLFMVVQAECSLKTKEKAKEIIGFHIKAWNKSPCFSTCFIV</sequence>
<dbReference type="Pfam" id="PF04564">
    <property type="entry name" value="U-box"/>
    <property type="match status" value="1"/>
</dbReference>
<name>A0A200Q782_MACCD</name>
<evidence type="ECO:0000256" key="3">
    <source>
        <dbReference type="ARBA" id="ARBA00022679"/>
    </source>
</evidence>
<dbReference type="InterPro" id="IPR003613">
    <property type="entry name" value="Ubox_domain"/>
</dbReference>
<dbReference type="InterPro" id="IPR045210">
    <property type="entry name" value="RING-Ubox_PUB"/>
</dbReference>
<dbReference type="SUPFAM" id="SSF57850">
    <property type="entry name" value="RING/U-box"/>
    <property type="match status" value="1"/>
</dbReference>
<evidence type="ECO:0000313" key="7">
    <source>
        <dbReference type="EMBL" id="OVA06333.1"/>
    </source>
</evidence>
<gene>
    <name evidence="7" type="ORF">BVC80_8881g25</name>
</gene>
<keyword evidence="8" id="KW-1185">Reference proteome</keyword>
<dbReference type="STRING" id="56857.A0A200Q782"/>
<dbReference type="Gene3D" id="3.30.40.10">
    <property type="entry name" value="Zinc/RING finger domain, C3HC4 (zinc finger)"/>
    <property type="match status" value="1"/>
</dbReference>
<dbReference type="GO" id="GO:0016567">
    <property type="term" value="P:protein ubiquitination"/>
    <property type="evidence" value="ECO:0007669"/>
    <property type="project" value="UniProtKB-UniRule"/>
</dbReference>
<dbReference type="InterPro" id="IPR016024">
    <property type="entry name" value="ARM-type_fold"/>
</dbReference>
<evidence type="ECO:0000256" key="4">
    <source>
        <dbReference type="ARBA" id="ARBA00022786"/>
    </source>
</evidence>
<dbReference type="AlphaFoldDB" id="A0A200Q782"/>
<evidence type="ECO:0000256" key="1">
    <source>
        <dbReference type="ARBA" id="ARBA00000900"/>
    </source>
</evidence>
<evidence type="ECO:0000256" key="2">
    <source>
        <dbReference type="ARBA" id="ARBA00004906"/>
    </source>
</evidence>
<protein>
    <recommendedName>
        <fullName evidence="5 6">U-box domain-containing protein</fullName>
        <ecNumber evidence="5">2.3.2.27</ecNumber>
    </recommendedName>
    <alternativeName>
        <fullName evidence="5">RING-type E3 ubiquitin transferase PUB</fullName>
    </alternativeName>
</protein>
<dbReference type="InterPro" id="IPR011989">
    <property type="entry name" value="ARM-like"/>
</dbReference>
<dbReference type="OrthoDB" id="10064100at2759"/>
<keyword evidence="4 5" id="KW-0833">Ubl conjugation pathway</keyword>
<dbReference type="Proteomes" id="UP000195402">
    <property type="component" value="Unassembled WGS sequence"/>
</dbReference>
<comment type="function">
    <text evidence="5">Functions as an E3 ubiquitin ligase.</text>
</comment>